<keyword evidence="3 8" id="KW-0689">Ribosomal protein</keyword>
<evidence type="ECO:0000256" key="4">
    <source>
        <dbReference type="ARBA" id="ARBA00023128"/>
    </source>
</evidence>
<keyword evidence="4" id="KW-0496">Mitochondrion</keyword>
<dbReference type="GeneID" id="68352578"/>
<comment type="similarity">
    <text evidence="2">Belongs to the mitochondrion-specific ribosomal protein mL49 family.</text>
</comment>
<dbReference type="GO" id="GO:0003735">
    <property type="term" value="F:structural constituent of ribosome"/>
    <property type="evidence" value="ECO:0007669"/>
    <property type="project" value="InterPro"/>
</dbReference>
<evidence type="ECO:0000313" key="9">
    <source>
        <dbReference type="Proteomes" id="UP000824596"/>
    </source>
</evidence>
<dbReference type="Proteomes" id="UP000824596">
    <property type="component" value="Unassembled WGS sequence"/>
</dbReference>
<keyword evidence="9" id="KW-1185">Reference proteome</keyword>
<dbReference type="GO" id="GO:0006412">
    <property type="term" value="P:translation"/>
    <property type="evidence" value="ECO:0007669"/>
    <property type="project" value="InterPro"/>
</dbReference>
<name>A0A9P8SJL6_9HYPO</name>
<dbReference type="PANTHER" id="PTHR13477:SF0">
    <property type="entry name" value="LARGE RIBOSOMAL SUBUNIT PROTEIN ML49"/>
    <property type="match status" value="1"/>
</dbReference>
<dbReference type="RefSeq" id="XP_044722946.1">
    <property type="nucleotide sequence ID" value="XM_044861920.1"/>
</dbReference>
<dbReference type="EMBL" id="JAIZPD010000003">
    <property type="protein sequence ID" value="KAH0965433.1"/>
    <property type="molecule type" value="Genomic_DNA"/>
</dbReference>
<dbReference type="Gene3D" id="3.30.780.10">
    <property type="entry name" value="SUI1-like domain"/>
    <property type="match status" value="1"/>
</dbReference>
<dbReference type="GO" id="GO:0005762">
    <property type="term" value="C:mitochondrial large ribosomal subunit"/>
    <property type="evidence" value="ECO:0007669"/>
    <property type="project" value="TreeGrafter"/>
</dbReference>
<evidence type="ECO:0000256" key="2">
    <source>
        <dbReference type="ARBA" id="ARBA00005677"/>
    </source>
</evidence>
<reference evidence="8" key="1">
    <citation type="submission" date="2021-09" db="EMBL/GenBank/DDBJ databases">
        <title>A high-quality genome of the endoparasitic fungus Hirsutella rhossiliensis with a comparison of Hirsutella genomes reveals transposable elements contributing to genome size variation.</title>
        <authorList>
            <person name="Lin R."/>
            <person name="Jiao Y."/>
            <person name="Sun X."/>
            <person name="Ling J."/>
            <person name="Xie B."/>
            <person name="Cheng X."/>
        </authorList>
    </citation>
    <scope>NUCLEOTIDE SEQUENCE</scope>
    <source>
        <strain evidence="8">HR02</strain>
    </source>
</reference>
<accession>A0A9P8SJL6</accession>
<dbReference type="OrthoDB" id="4921254at2759"/>
<evidence type="ECO:0000256" key="1">
    <source>
        <dbReference type="ARBA" id="ARBA00004173"/>
    </source>
</evidence>
<dbReference type="AlphaFoldDB" id="A0A9P8SJL6"/>
<comment type="subcellular location">
    <subcellularLocation>
        <location evidence="1">Mitochondrion</location>
    </subcellularLocation>
</comment>
<sequence length="156" mass="17307">MSRFLTRALFHGRVAISPAATAIPLFSPRALLPQLQASLFSTHVPQPASPREKGPKLRTPTPPPSKSQEELAQMPYLVRRTPSAQLPVYRRTKSGGTLRETHVKKVEGDRKKLAQELGGALSLDQKDVRVNPTTNHIEMKGHVLEEVKAYLLKLGF</sequence>
<organism evidence="8 9">
    <name type="scientific">Hirsutella rhossiliensis</name>
    <dbReference type="NCBI Taxonomy" id="111463"/>
    <lineage>
        <taxon>Eukaryota</taxon>
        <taxon>Fungi</taxon>
        <taxon>Dikarya</taxon>
        <taxon>Ascomycota</taxon>
        <taxon>Pezizomycotina</taxon>
        <taxon>Sordariomycetes</taxon>
        <taxon>Hypocreomycetidae</taxon>
        <taxon>Hypocreales</taxon>
        <taxon>Ophiocordycipitaceae</taxon>
        <taxon>Hirsutella</taxon>
    </lineage>
</organism>
<protein>
    <recommendedName>
        <fullName evidence="6">Large ribosomal subunit protein mL49</fullName>
    </recommendedName>
</protein>
<keyword evidence="5" id="KW-0687">Ribonucleoprotein</keyword>
<gene>
    <name evidence="8" type="ORF">HRG_03449</name>
</gene>
<dbReference type="InterPro" id="IPR007740">
    <property type="entry name" value="Ribosomal_mL49"/>
</dbReference>
<evidence type="ECO:0000256" key="6">
    <source>
        <dbReference type="ARBA" id="ARBA00035191"/>
    </source>
</evidence>
<comment type="caution">
    <text evidence="8">The sequence shown here is derived from an EMBL/GenBank/DDBJ whole genome shotgun (WGS) entry which is preliminary data.</text>
</comment>
<evidence type="ECO:0000256" key="7">
    <source>
        <dbReference type="SAM" id="MobiDB-lite"/>
    </source>
</evidence>
<dbReference type="Pfam" id="PF05046">
    <property type="entry name" value="Img2"/>
    <property type="match status" value="1"/>
</dbReference>
<evidence type="ECO:0000313" key="8">
    <source>
        <dbReference type="EMBL" id="KAH0965433.1"/>
    </source>
</evidence>
<evidence type="ECO:0000256" key="5">
    <source>
        <dbReference type="ARBA" id="ARBA00023274"/>
    </source>
</evidence>
<evidence type="ECO:0000256" key="3">
    <source>
        <dbReference type="ARBA" id="ARBA00022980"/>
    </source>
</evidence>
<dbReference type="PANTHER" id="PTHR13477">
    <property type="entry name" value="MITOCHONDRIAL 39S RIBOSOMAL PROTEIN L49"/>
    <property type="match status" value="1"/>
</dbReference>
<proteinExistence type="inferred from homology"/>
<feature type="region of interest" description="Disordered" evidence="7">
    <location>
        <begin position="43"/>
        <end position="72"/>
    </location>
</feature>